<sequence>MDGERDFLIGAAPLAPRKRRGGRGSTGRASIAKPKDGQLSLQYFSQLLDIDTICSNALRSLRSDDKLNDQWTKDLLAEEWKFKFDVPISTKY</sequence>
<protein>
    <submittedName>
        <fullName evidence="2">Uncharacterized protein</fullName>
    </submittedName>
</protein>
<reference evidence="2 3" key="1">
    <citation type="submission" date="2024-04" db="EMBL/GenBank/DDBJ databases">
        <title>Tritrichomonas musculus Genome.</title>
        <authorList>
            <person name="Alves-Ferreira E."/>
            <person name="Grigg M."/>
            <person name="Lorenzi H."/>
            <person name="Galac M."/>
        </authorList>
    </citation>
    <scope>NUCLEOTIDE SEQUENCE [LARGE SCALE GENOMIC DNA]</scope>
    <source>
        <strain evidence="2 3">EAF2021</strain>
    </source>
</reference>
<evidence type="ECO:0000313" key="3">
    <source>
        <dbReference type="Proteomes" id="UP001470230"/>
    </source>
</evidence>
<accession>A0ABR2HIG5</accession>
<feature type="region of interest" description="Disordered" evidence="1">
    <location>
        <begin position="1"/>
        <end position="33"/>
    </location>
</feature>
<keyword evidence="3" id="KW-1185">Reference proteome</keyword>
<gene>
    <name evidence="2" type="ORF">M9Y10_019048</name>
</gene>
<proteinExistence type="predicted"/>
<comment type="caution">
    <text evidence="2">The sequence shown here is derived from an EMBL/GenBank/DDBJ whole genome shotgun (WGS) entry which is preliminary data.</text>
</comment>
<organism evidence="2 3">
    <name type="scientific">Tritrichomonas musculus</name>
    <dbReference type="NCBI Taxonomy" id="1915356"/>
    <lineage>
        <taxon>Eukaryota</taxon>
        <taxon>Metamonada</taxon>
        <taxon>Parabasalia</taxon>
        <taxon>Tritrichomonadida</taxon>
        <taxon>Tritrichomonadidae</taxon>
        <taxon>Tritrichomonas</taxon>
    </lineage>
</organism>
<name>A0ABR2HIG5_9EUKA</name>
<dbReference type="EMBL" id="JAPFFF010000027">
    <property type="protein sequence ID" value="KAK8847996.1"/>
    <property type="molecule type" value="Genomic_DNA"/>
</dbReference>
<evidence type="ECO:0000256" key="1">
    <source>
        <dbReference type="SAM" id="MobiDB-lite"/>
    </source>
</evidence>
<evidence type="ECO:0000313" key="2">
    <source>
        <dbReference type="EMBL" id="KAK8847996.1"/>
    </source>
</evidence>
<dbReference type="Proteomes" id="UP001470230">
    <property type="component" value="Unassembled WGS sequence"/>
</dbReference>